<reference evidence="8" key="1">
    <citation type="submission" date="2025-08" db="UniProtKB">
        <authorList>
            <consortium name="RefSeq"/>
        </authorList>
    </citation>
    <scope>IDENTIFICATION</scope>
</reference>
<dbReference type="KEGG" id="gsh:117363146"/>
<feature type="region of interest" description="Disordered" evidence="5">
    <location>
        <begin position="1628"/>
        <end position="1654"/>
    </location>
</feature>
<dbReference type="GeneID" id="117363146"/>
<feature type="compositionally biased region" description="Low complexity" evidence="5">
    <location>
        <begin position="1157"/>
        <end position="1168"/>
    </location>
</feature>
<feature type="region of interest" description="Disordered" evidence="5">
    <location>
        <begin position="872"/>
        <end position="893"/>
    </location>
</feature>
<proteinExistence type="predicted"/>
<feature type="compositionally biased region" description="Basic and acidic residues" evidence="5">
    <location>
        <begin position="1801"/>
        <end position="1821"/>
    </location>
</feature>
<accession>A0A6P8RM28</accession>
<dbReference type="PANTHER" id="PTHR21553:SF26">
    <property type="entry name" value="ALMS MOTIF DOMAIN-CONTAINING PROTEIN"/>
    <property type="match status" value="1"/>
</dbReference>
<organism evidence="7 8">
    <name type="scientific">Geotrypetes seraphini</name>
    <name type="common">Gaboon caecilian</name>
    <name type="synonym">Caecilia seraphini</name>
    <dbReference type="NCBI Taxonomy" id="260995"/>
    <lineage>
        <taxon>Eukaryota</taxon>
        <taxon>Metazoa</taxon>
        <taxon>Chordata</taxon>
        <taxon>Craniata</taxon>
        <taxon>Vertebrata</taxon>
        <taxon>Euteleostomi</taxon>
        <taxon>Amphibia</taxon>
        <taxon>Gymnophiona</taxon>
        <taxon>Geotrypetes</taxon>
    </lineage>
</organism>
<feature type="coiled-coil region" evidence="4">
    <location>
        <begin position="981"/>
        <end position="1025"/>
    </location>
</feature>
<dbReference type="Proteomes" id="UP000515159">
    <property type="component" value="Chromosome 6"/>
</dbReference>
<dbReference type="GO" id="GO:0046599">
    <property type="term" value="P:regulation of centriole replication"/>
    <property type="evidence" value="ECO:0007669"/>
    <property type="project" value="TreeGrafter"/>
</dbReference>
<dbReference type="PANTHER" id="PTHR21553">
    <property type="entry name" value="ALMS1-RELATED"/>
    <property type="match status" value="1"/>
</dbReference>
<feature type="region of interest" description="Disordered" evidence="5">
    <location>
        <begin position="1138"/>
        <end position="1168"/>
    </location>
</feature>
<feature type="compositionally biased region" description="Basic and acidic residues" evidence="5">
    <location>
        <begin position="1628"/>
        <end position="1638"/>
    </location>
</feature>
<keyword evidence="7" id="KW-1185">Reference proteome</keyword>
<evidence type="ECO:0000313" key="7">
    <source>
        <dbReference type="Proteomes" id="UP000515159"/>
    </source>
</evidence>
<evidence type="ECO:0000256" key="3">
    <source>
        <dbReference type="ARBA" id="ARBA00023212"/>
    </source>
</evidence>
<feature type="compositionally biased region" description="Polar residues" evidence="5">
    <location>
        <begin position="1298"/>
        <end position="1313"/>
    </location>
</feature>
<evidence type="ECO:0000313" key="8">
    <source>
        <dbReference type="RefSeq" id="XP_033806374.1"/>
    </source>
</evidence>
<protein>
    <submittedName>
        <fullName evidence="8">Centrosomal protein of 295 kDa isoform X1</fullName>
    </submittedName>
</protein>
<keyword evidence="2" id="KW-0963">Cytoplasm</keyword>
<evidence type="ECO:0000259" key="6">
    <source>
        <dbReference type="Pfam" id="PF15309"/>
    </source>
</evidence>
<evidence type="ECO:0000256" key="1">
    <source>
        <dbReference type="ARBA" id="ARBA00004300"/>
    </source>
</evidence>
<feature type="region of interest" description="Disordered" evidence="5">
    <location>
        <begin position="402"/>
        <end position="431"/>
    </location>
</feature>
<dbReference type="GO" id="GO:0005829">
    <property type="term" value="C:cytosol"/>
    <property type="evidence" value="ECO:0007669"/>
    <property type="project" value="TreeGrafter"/>
</dbReference>
<feature type="compositionally biased region" description="Polar residues" evidence="5">
    <location>
        <begin position="18"/>
        <end position="29"/>
    </location>
</feature>
<dbReference type="GO" id="GO:0005814">
    <property type="term" value="C:centriole"/>
    <property type="evidence" value="ECO:0007669"/>
    <property type="project" value="TreeGrafter"/>
</dbReference>
<feature type="coiled-coil region" evidence="4">
    <location>
        <begin position="1436"/>
        <end position="1463"/>
    </location>
</feature>
<dbReference type="RefSeq" id="XP_033806374.1">
    <property type="nucleotide sequence ID" value="XM_033950483.1"/>
</dbReference>
<evidence type="ECO:0000256" key="2">
    <source>
        <dbReference type="ARBA" id="ARBA00022490"/>
    </source>
</evidence>
<name>A0A6P8RM28_GEOSA</name>
<keyword evidence="3" id="KW-0206">Cytoskeleton</keyword>
<feature type="compositionally biased region" description="Polar residues" evidence="5">
    <location>
        <begin position="1140"/>
        <end position="1156"/>
    </location>
</feature>
<feature type="compositionally biased region" description="Basic residues" evidence="5">
    <location>
        <begin position="1822"/>
        <end position="1835"/>
    </location>
</feature>
<sequence length="1835" mass="208324">MHLCPTLVSQPKEGYKTAGQSAETSNEASKSAGFEFFMHPEKMKRKVAKVGRLRLSPNEEDLLLKEELNRRRKLRLQQVREQERFIALQIRQDVKQRRDEQLQQLAEDLKAEWQKAQAEKLGALERLYQTALNAVGEGHQQAKENEPDLKATANQVAMRKQKAEKRHRIALKELKQQKERELREQSRHIKARQQALQAEKERAAKIASLPPPLDPFLMVEEIKRIPTVKVCDVDNFSVTHYHLLEPYVEREMDTEQPDARLAAKEEAKRMDDLQKDDAIERQEQLEKARLRGNHALKRVHLAQDREKLLKELEQMQSVDLARRRQIVAQMPQQLFEPGYRRTEIKEEWQRELEFAFEDLYTENRKVKGDMVLRLEPEPLPAPSVQTQDEDLDLSVEPDHVYGKQHESADGKSGAVTSDSVPTTKGPVQPPSNLVLKKLLSKIRTQKNHWMSKTEVETFNDTIESGSLPVRETQLDGNSAEQNGEKELHADVPPIDPPQLDDSVIVSGKSVLLHPQEQATKIRMTADKQKQLEAIEQQKQQQLVLLQQLEFEKLRLESDYLELHLQMQKNKERETDDQVQMNMELPLHQNEKMEEKNETPTVSKNILKEEDHLQMIRNYQQHLLQQNKEHHQSIQEARKHLQEYQAFLKKRYPSVSTTSLDSAAVPASEYENVKSTAGTTLEKEAPEMFHSRVHSVTHEPSKLIEDQHKKAVDEARKQLLDYQAMLRRKYPSSSRTALDSVITKEKAQRNQESKMEVSLQGDAVEMLQSRTQSLNHKLSQHLEPVSSYSEKPTFLEEESKKVDQPMAGISRELLAMFRSRPECFQKALKSQLMPVGVSDVLSDTEVKQLSKSSEQTESVCTLVTLEVDNGLHSLSKNHDESTAQKSLNSPKEHKLKWVPEIPESQEFQAKSSTEQVLLQDSRDASLELSNSQPFLPSAGEQQLSLLSYDHPTGPGDVQEQWTQKNFSSVLEFRERFLSTEEIQARQEQVKELQLQLDRQRETLIFKQRLQDELLLLKQNELKQRQQEVMEGFFKSQKAIQTSFLVDKSESQRNEQFSWLSSLCPLENNVHEKADHCNRDETETVLGREQRWRLLKPPVTKTKPGLVLEPHELSTIPETESPSGRSSALGGKIATEEESFLSGVTDSDLSKISTSKDQSTSTLTRDSSSHSSRLSWRERLMLDAGMTHDSGQCGDSVVVEVLPSYTADIGRGILQYPDSQCRLKSQASSASAFSPQTQDAVSDQGSSVTISTGSIFTNESLESSPSNIVPAFVADFSYIDQSSFQQPCFHPLQPRPDFDLSSSSCEQLQKLGNSEDTGELSKDSLFSRKRQDLCHESTDSHLQVNCNSLDSPSFGSIKSYSIALSSIGSSKESITHDSSGSFHLLHPETTLGEQNLINDGTLAAIISGQFWGQSTQNQNRVTGKEFVLLPAKEGDDIIAGNTENLRSLQSSVENLRSQNSNLGSQNSFEEISSFYELRDTQDTIDDSALSEHSVEGGLEFIKKGSCSFEELPGLKYDQAGHAQEEQNTDKETHIFVDKSECHPLDGQISTLQTQCKLSENTNVQMLGTDLEPKVVQSRPKVSDNKLSGDCSIQSSIPVWETESGHGIMEEPELTLISLNDSTVTVPDLEQTKREENRESEINNLTHTTDDPEFRSSSRSGFLPFLSEVDDSIFIEHDSLIDQCSAVRPSSSQQFAVMQLDVASCPGSLQEAFLKRKMDFIKRSCQRLEEIKKRGDTPGKIGTTHTPTEESLLQRTLSSSVAPTAYQLKKVGEVKVCTPEDRKSVEVQMYQRTLRLYNQLNEVKTRKDEQARQDSYAKNREKAKEFKKRTLQKLRAKK</sequence>
<comment type="subcellular location">
    <subcellularLocation>
        <location evidence="1">Cytoplasm</location>
        <location evidence="1">Cytoskeleton</location>
        <location evidence="1">Microtubule organizing center</location>
        <location evidence="1">Centrosome</location>
    </subcellularLocation>
</comment>
<feature type="region of interest" description="Disordered" evidence="5">
    <location>
        <begin position="1"/>
        <end position="29"/>
    </location>
</feature>
<dbReference type="CTD" id="85459"/>
<feature type="coiled-coil region" evidence="4">
    <location>
        <begin position="160"/>
        <end position="195"/>
    </location>
</feature>
<dbReference type="Pfam" id="PF15309">
    <property type="entry name" value="ALMS_motif"/>
    <property type="match status" value="1"/>
</dbReference>
<feature type="domain" description="ALMS motif" evidence="6">
    <location>
        <begin position="1705"/>
        <end position="1833"/>
    </location>
</feature>
<feature type="region of interest" description="Disordered" evidence="5">
    <location>
        <begin position="1801"/>
        <end position="1835"/>
    </location>
</feature>
<feature type="region of interest" description="Disordered" evidence="5">
    <location>
        <begin position="1108"/>
        <end position="1127"/>
    </location>
</feature>
<feature type="compositionally biased region" description="Polar residues" evidence="5">
    <location>
        <begin position="1114"/>
        <end position="1124"/>
    </location>
</feature>
<keyword evidence="4" id="KW-0175">Coiled coil</keyword>
<gene>
    <name evidence="8" type="primary">CEP295</name>
</gene>
<evidence type="ECO:0000256" key="5">
    <source>
        <dbReference type="SAM" id="MobiDB-lite"/>
    </source>
</evidence>
<dbReference type="GO" id="GO:0005813">
    <property type="term" value="C:centrosome"/>
    <property type="evidence" value="ECO:0007669"/>
    <property type="project" value="UniProtKB-SubCell"/>
</dbReference>
<dbReference type="InParanoid" id="A0A6P8RM28"/>
<feature type="region of interest" description="Disordered" evidence="5">
    <location>
        <begin position="1298"/>
        <end position="1320"/>
    </location>
</feature>
<evidence type="ECO:0000256" key="4">
    <source>
        <dbReference type="SAM" id="Coils"/>
    </source>
</evidence>
<dbReference type="OrthoDB" id="6359887at2759"/>
<dbReference type="InterPro" id="IPR029299">
    <property type="entry name" value="ALMS_motif"/>
</dbReference>